<gene>
    <name evidence="2" type="ORF">ACFOLH_01610</name>
</gene>
<feature type="region of interest" description="Disordered" evidence="1">
    <location>
        <begin position="1"/>
        <end position="40"/>
    </location>
</feature>
<accession>A0ABV7WB43</accession>
<name>A0ABV7WB43_9MICO</name>
<comment type="caution">
    <text evidence="2">The sequence shown here is derived from an EMBL/GenBank/DDBJ whole genome shotgun (WGS) entry which is preliminary data.</text>
</comment>
<proteinExistence type="predicted"/>
<evidence type="ECO:0000313" key="2">
    <source>
        <dbReference type="EMBL" id="MFC3687033.1"/>
    </source>
</evidence>
<evidence type="ECO:0000256" key="1">
    <source>
        <dbReference type="SAM" id="MobiDB-lite"/>
    </source>
</evidence>
<protein>
    <submittedName>
        <fullName evidence="2">Uncharacterized protein</fullName>
    </submittedName>
</protein>
<organism evidence="2 3">
    <name type="scientific">Aquipuribacter hungaricus</name>
    <dbReference type="NCBI Taxonomy" id="545624"/>
    <lineage>
        <taxon>Bacteria</taxon>
        <taxon>Bacillati</taxon>
        <taxon>Actinomycetota</taxon>
        <taxon>Actinomycetes</taxon>
        <taxon>Micrococcales</taxon>
        <taxon>Intrasporangiaceae</taxon>
        <taxon>Aquipuribacter</taxon>
    </lineage>
</organism>
<keyword evidence="3" id="KW-1185">Reference proteome</keyword>
<dbReference type="Proteomes" id="UP001595685">
    <property type="component" value="Unassembled WGS sequence"/>
</dbReference>
<dbReference type="RefSeq" id="WP_340294081.1">
    <property type="nucleotide sequence ID" value="NZ_JBBEOI010000137.1"/>
</dbReference>
<dbReference type="EMBL" id="JBHRWW010000001">
    <property type="protein sequence ID" value="MFC3687033.1"/>
    <property type="molecule type" value="Genomic_DNA"/>
</dbReference>
<evidence type="ECO:0000313" key="3">
    <source>
        <dbReference type="Proteomes" id="UP001595685"/>
    </source>
</evidence>
<feature type="region of interest" description="Disordered" evidence="1">
    <location>
        <begin position="86"/>
        <end position="114"/>
    </location>
</feature>
<sequence>MSSPDPLHGPVDLDDVAEQAHHPHGDAHDPAHDAFESRVDPAVAEAVHSVRDRFGAHGLRDLIALAGHELDLAERALASLREEVVDAPPSPEDVAFDVPLASDPADDGGGAGSR</sequence>
<feature type="compositionally biased region" description="Basic and acidic residues" evidence="1">
    <location>
        <begin position="18"/>
        <end position="39"/>
    </location>
</feature>
<reference evidence="3" key="1">
    <citation type="journal article" date="2019" name="Int. J. Syst. Evol. Microbiol.">
        <title>The Global Catalogue of Microorganisms (GCM) 10K type strain sequencing project: providing services to taxonomists for standard genome sequencing and annotation.</title>
        <authorList>
            <consortium name="The Broad Institute Genomics Platform"/>
            <consortium name="The Broad Institute Genome Sequencing Center for Infectious Disease"/>
            <person name="Wu L."/>
            <person name="Ma J."/>
        </authorList>
    </citation>
    <scope>NUCLEOTIDE SEQUENCE [LARGE SCALE GENOMIC DNA]</scope>
    <source>
        <strain evidence="3">NCAIM B.02333</strain>
    </source>
</reference>